<accession>A0ACC0P7Q6</accession>
<dbReference type="EMBL" id="CM046391">
    <property type="protein sequence ID" value="KAI8561069.1"/>
    <property type="molecule type" value="Genomic_DNA"/>
</dbReference>
<name>A0ACC0P7Q6_RHOML</name>
<gene>
    <name evidence="1" type="ORF">RHMOL_Rhmol04G0307700</name>
</gene>
<proteinExistence type="predicted"/>
<evidence type="ECO:0000313" key="1">
    <source>
        <dbReference type="EMBL" id="KAI8561069.1"/>
    </source>
</evidence>
<sequence>METAVEIANKVGVADIIGRIVDNLKDDSEPYKRMVMESIEKVVANLGASDIDARLEELLIDGILYALLSHYPLTNKDLIDRQTVASTVKHMILGLAGFGCENALIYWLNYVWPNILGHPHTLVDAYPVLEDEKSCEVFPHLSSLVEIIEHGLNDENQKVRTTTALSLAALAEAAAPYGIESFDSVFKPFWKSYQIPPRKSLGCIA</sequence>
<reference evidence="1" key="1">
    <citation type="submission" date="2022-02" db="EMBL/GenBank/DDBJ databases">
        <title>Plant Genome Project.</title>
        <authorList>
            <person name="Zhang R.-G."/>
        </authorList>
    </citation>
    <scope>NUCLEOTIDE SEQUENCE</scope>
    <source>
        <strain evidence="1">AT1</strain>
    </source>
</reference>
<protein>
    <submittedName>
        <fullName evidence="1">Uncharacterized protein</fullName>
    </submittedName>
</protein>
<comment type="caution">
    <text evidence="1">The sequence shown here is derived from an EMBL/GenBank/DDBJ whole genome shotgun (WGS) entry which is preliminary data.</text>
</comment>
<dbReference type="Proteomes" id="UP001062846">
    <property type="component" value="Chromosome 4"/>
</dbReference>
<organism evidence="1 2">
    <name type="scientific">Rhododendron molle</name>
    <name type="common">Chinese azalea</name>
    <name type="synonym">Azalea mollis</name>
    <dbReference type="NCBI Taxonomy" id="49168"/>
    <lineage>
        <taxon>Eukaryota</taxon>
        <taxon>Viridiplantae</taxon>
        <taxon>Streptophyta</taxon>
        <taxon>Embryophyta</taxon>
        <taxon>Tracheophyta</taxon>
        <taxon>Spermatophyta</taxon>
        <taxon>Magnoliopsida</taxon>
        <taxon>eudicotyledons</taxon>
        <taxon>Gunneridae</taxon>
        <taxon>Pentapetalae</taxon>
        <taxon>asterids</taxon>
        <taxon>Ericales</taxon>
        <taxon>Ericaceae</taxon>
        <taxon>Ericoideae</taxon>
        <taxon>Rhodoreae</taxon>
        <taxon>Rhododendron</taxon>
    </lineage>
</organism>
<evidence type="ECO:0000313" key="2">
    <source>
        <dbReference type="Proteomes" id="UP001062846"/>
    </source>
</evidence>
<keyword evidence="2" id="KW-1185">Reference proteome</keyword>